<dbReference type="PROSITE" id="PS50928">
    <property type="entry name" value="ABC_TM1"/>
    <property type="match status" value="1"/>
</dbReference>
<name>A0A380WAG4_AFIFE</name>
<evidence type="ECO:0000256" key="1">
    <source>
        <dbReference type="ARBA" id="ARBA00004651"/>
    </source>
</evidence>
<keyword evidence="2 5" id="KW-0812">Transmembrane</keyword>
<evidence type="ECO:0000259" key="6">
    <source>
        <dbReference type="PROSITE" id="PS50928"/>
    </source>
</evidence>
<dbReference type="NCBIfam" id="NF038017">
    <property type="entry name" value="ABC_perm1"/>
    <property type="match status" value="1"/>
</dbReference>
<feature type="domain" description="ABC transmembrane type-1" evidence="6">
    <location>
        <begin position="81"/>
        <end position="277"/>
    </location>
</feature>
<dbReference type="GO" id="GO:0055085">
    <property type="term" value="P:transmembrane transport"/>
    <property type="evidence" value="ECO:0007669"/>
    <property type="project" value="InterPro"/>
</dbReference>
<feature type="transmembrane region" description="Helical" evidence="5">
    <location>
        <begin position="20"/>
        <end position="40"/>
    </location>
</feature>
<reference evidence="7 8" key="1">
    <citation type="submission" date="2018-06" db="EMBL/GenBank/DDBJ databases">
        <authorList>
            <consortium name="Pathogen Informatics"/>
            <person name="Doyle S."/>
        </authorList>
    </citation>
    <scope>NUCLEOTIDE SEQUENCE [LARGE SCALE GENOMIC DNA]</scope>
    <source>
        <strain evidence="7 8">NCTC12722</strain>
    </source>
</reference>
<keyword evidence="4 5" id="KW-0472">Membrane</keyword>
<evidence type="ECO:0000313" key="8">
    <source>
        <dbReference type="Proteomes" id="UP000254343"/>
    </source>
</evidence>
<keyword evidence="3 5" id="KW-1133">Transmembrane helix</keyword>
<evidence type="ECO:0000256" key="3">
    <source>
        <dbReference type="ARBA" id="ARBA00022989"/>
    </source>
</evidence>
<dbReference type="SUPFAM" id="SSF161098">
    <property type="entry name" value="MetI-like"/>
    <property type="match status" value="1"/>
</dbReference>
<dbReference type="Gene3D" id="1.10.3720.10">
    <property type="entry name" value="MetI-like"/>
    <property type="match status" value="1"/>
</dbReference>
<proteinExistence type="predicted"/>
<comment type="subcellular location">
    <subcellularLocation>
        <location evidence="1">Cell membrane</location>
        <topology evidence="1">Multi-pass membrane protein</topology>
    </subcellularLocation>
</comment>
<evidence type="ECO:0000256" key="2">
    <source>
        <dbReference type="ARBA" id="ARBA00022692"/>
    </source>
</evidence>
<feature type="transmembrane region" description="Helical" evidence="5">
    <location>
        <begin position="256"/>
        <end position="278"/>
    </location>
</feature>
<feature type="transmembrane region" description="Helical" evidence="5">
    <location>
        <begin position="150"/>
        <end position="170"/>
    </location>
</feature>
<organism evidence="7 8">
    <name type="scientific">Afipia felis</name>
    <name type="common">Cat scratch disease bacillus</name>
    <dbReference type="NCBI Taxonomy" id="1035"/>
    <lineage>
        <taxon>Bacteria</taxon>
        <taxon>Pseudomonadati</taxon>
        <taxon>Pseudomonadota</taxon>
        <taxon>Alphaproteobacteria</taxon>
        <taxon>Hyphomicrobiales</taxon>
        <taxon>Nitrobacteraceae</taxon>
        <taxon>Afipia</taxon>
    </lineage>
</organism>
<dbReference type="CDD" id="cd06261">
    <property type="entry name" value="TM_PBP2"/>
    <property type="match status" value="1"/>
</dbReference>
<dbReference type="PANTHER" id="PTHR43632">
    <property type="entry name" value="PERMEASE COMPONENT OF TUNGSTATE ABC TRANSPORTER"/>
    <property type="match status" value="1"/>
</dbReference>
<gene>
    <name evidence="7" type="primary">cysW_3</name>
    <name evidence="7" type="ORF">NCTC12722_02865</name>
</gene>
<dbReference type="EMBL" id="UIGB01000001">
    <property type="protein sequence ID" value="SUU85649.1"/>
    <property type="molecule type" value="Genomic_DNA"/>
</dbReference>
<protein>
    <submittedName>
        <fullName evidence="7">Sulfate transport system permease protein CysW</fullName>
    </submittedName>
</protein>
<dbReference type="InterPro" id="IPR035906">
    <property type="entry name" value="MetI-like_sf"/>
</dbReference>
<feature type="transmembrane region" description="Helical" evidence="5">
    <location>
        <begin position="116"/>
        <end position="138"/>
    </location>
</feature>
<dbReference type="AlphaFoldDB" id="A0A380WAG4"/>
<evidence type="ECO:0000256" key="4">
    <source>
        <dbReference type="ARBA" id="ARBA00023136"/>
    </source>
</evidence>
<evidence type="ECO:0000256" key="5">
    <source>
        <dbReference type="SAM" id="Phobius"/>
    </source>
</evidence>
<dbReference type="InterPro" id="IPR049783">
    <property type="entry name" value="ABC_perm_TupB-like"/>
</dbReference>
<dbReference type="Proteomes" id="UP000254343">
    <property type="component" value="Unassembled WGS sequence"/>
</dbReference>
<feature type="transmembrane region" description="Helical" evidence="5">
    <location>
        <begin position="77"/>
        <end position="110"/>
    </location>
</feature>
<accession>A0A380WAG4</accession>
<dbReference type="PANTHER" id="PTHR43632:SF1">
    <property type="entry name" value="PERMEASE COMPONENT OF TUNGSTATE ABC TRANSPORTER"/>
    <property type="match status" value="1"/>
</dbReference>
<feature type="transmembrane region" description="Helical" evidence="5">
    <location>
        <begin position="214"/>
        <end position="236"/>
    </location>
</feature>
<sequence length="290" mass="31013">MGVTVEFIWLRRRLRTIFRAAVFAALIPYAGKIVFLFHPVFPSSGLNDGSIARFRFGVLMSNLVAAFELVRSFDASLFQIIGLSLFVSLSAVAWAALIGVPLGALIALNAFPGRTFIIVVINALMGLPPVVAGLVIYLTLSRSGPLGSWGLLFTPSAMIIAQTLLVTPIIAALTRQTIEDAWVEYRDELTAMNIGVFARAITLIWDCRFSLMTALLAGFGRAAAEVGAIIIVGGNIDGFTRTMTTTIALETSKGDLPRAIALGGVLVGIIIVINALAWSTQRLGARFSEA</sequence>
<evidence type="ECO:0000313" key="7">
    <source>
        <dbReference type="EMBL" id="SUU85649.1"/>
    </source>
</evidence>
<dbReference type="GO" id="GO:0005886">
    <property type="term" value="C:plasma membrane"/>
    <property type="evidence" value="ECO:0007669"/>
    <property type="project" value="UniProtKB-SubCell"/>
</dbReference>
<dbReference type="InterPro" id="IPR000515">
    <property type="entry name" value="MetI-like"/>
</dbReference>